<feature type="region of interest" description="Disordered" evidence="1">
    <location>
        <begin position="1"/>
        <end position="28"/>
    </location>
</feature>
<reference evidence="2 3" key="1">
    <citation type="journal article" name="Sci. Rep.">
        <title>Genome-scale phylogenetic analyses confirm Olpidium as the closest living zoosporic fungus to the non-flagellated, terrestrial fungi.</title>
        <authorList>
            <person name="Chang Y."/>
            <person name="Rochon D."/>
            <person name="Sekimoto S."/>
            <person name="Wang Y."/>
            <person name="Chovatia M."/>
            <person name="Sandor L."/>
            <person name="Salamov A."/>
            <person name="Grigoriev I.V."/>
            <person name="Stajich J.E."/>
            <person name="Spatafora J.W."/>
        </authorList>
    </citation>
    <scope>NUCLEOTIDE SEQUENCE [LARGE SCALE GENOMIC DNA]</scope>
    <source>
        <strain evidence="2">S191</strain>
    </source>
</reference>
<name>A0A8H7ZZB7_9FUNG</name>
<protein>
    <submittedName>
        <fullName evidence="2">Uncharacterized protein</fullName>
    </submittedName>
</protein>
<evidence type="ECO:0000313" key="2">
    <source>
        <dbReference type="EMBL" id="KAG5462017.1"/>
    </source>
</evidence>
<feature type="compositionally biased region" description="Polar residues" evidence="1">
    <location>
        <begin position="1"/>
        <end position="11"/>
    </location>
</feature>
<evidence type="ECO:0000313" key="3">
    <source>
        <dbReference type="Proteomes" id="UP000673691"/>
    </source>
</evidence>
<feature type="compositionally biased region" description="Basic residues" evidence="1">
    <location>
        <begin position="114"/>
        <end position="125"/>
    </location>
</feature>
<proteinExistence type="predicted"/>
<gene>
    <name evidence="2" type="ORF">BJ554DRAFT_5705</name>
</gene>
<dbReference type="AlphaFoldDB" id="A0A8H7ZZB7"/>
<organism evidence="2 3">
    <name type="scientific">Olpidium bornovanus</name>
    <dbReference type="NCBI Taxonomy" id="278681"/>
    <lineage>
        <taxon>Eukaryota</taxon>
        <taxon>Fungi</taxon>
        <taxon>Fungi incertae sedis</taxon>
        <taxon>Olpidiomycota</taxon>
        <taxon>Olpidiomycotina</taxon>
        <taxon>Olpidiomycetes</taxon>
        <taxon>Olpidiales</taxon>
        <taxon>Olpidiaceae</taxon>
        <taxon>Olpidium</taxon>
    </lineage>
</organism>
<dbReference type="Proteomes" id="UP000673691">
    <property type="component" value="Unassembled WGS sequence"/>
</dbReference>
<keyword evidence="3" id="KW-1185">Reference proteome</keyword>
<dbReference type="EMBL" id="JAEFCI010002765">
    <property type="protein sequence ID" value="KAG5462017.1"/>
    <property type="molecule type" value="Genomic_DNA"/>
</dbReference>
<sequence length="156" mass="16876">MPPPATTSGVGSNIVVDVPPAKGPTKGRAKAAKPEAAVKPEVIDQVARLRNILGKKRGKVGLHLLCCGQSCFPSIAVRRSFDQGSNDYAFCRHLSLAAEKDGLSDSESDGFRPPHNRGSKLRRHAPGAEPGTRASAERLWACHHEHGHLEVRFRFL</sequence>
<evidence type="ECO:0000256" key="1">
    <source>
        <dbReference type="SAM" id="MobiDB-lite"/>
    </source>
</evidence>
<comment type="caution">
    <text evidence="2">The sequence shown here is derived from an EMBL/GenBank/DDBJ whole genome shotgun (WGS) entry which is preliminary data.</text>
</comment>
<feature type="region of interest" description="Disordered" evidence="1">
    <location>
        <begin position="102"/>
        <end position="132"/>
    </location>
</feature>
<accession>A0A8H7ZZB7</accession>